<evidence type="ECO:0000313" key="15">
    <source>
        <dbReference type="EMBL" id="HBC36431.1"/>
    </source>
</evidence>
<dbReference type="GO" id="GO:0022904">
    <property type="term" value="P:respiratory electron transport chain"/>
    <property type="evidence" value="ECO:0007669"/>
    <property type="project" value="InterPro"/>
</dbReference>
<evidence type="ECO:0000256" key="8">
    <source>
        <dbReference type="ARBA" id="ARBA00022982"/>
    </source>
</evidence>
<evidence type="ECO:0000256" key="13">
    <source>
        <dbReference type="SAM" id="Phobius"/>
    </source>
</evidence>
<feature type="transmembrane region" description="Helical" evidence="13">
    <location>
        <begin position="128"/>
        <end position="150"/>
    </location>
</feature>
<keyword evidence="9 13" id="KW-1133">Transmembrane helix</keyword>
<comment type="similarity">
    <text evidence="12">Belongs to the cytochrome b561 family.</text>
</comment>
<evidence type="ECO:0000256" key="7">
    <source>
        <dbReference type="ARBA" id="ARBA00022723"/>
    </source>
</evidence>
<dbReference type="InterPro" id="IPR011577">
    <property type="entry name" value="Cyt_b561_bac/Ni-Hgenase"/>
</dbReference>
<evidence type="ECO:0000256" key="1">
    <source>
        <dbReference type="ARBA" id="ARBA00001970"/>
    </source>
</evidence>
<comment type="cofactor">
    <cofactor evidence="1">
        <name>heme b</name>
        <dbReference type="ChEBI" id="CHEBI:60344"/>
    </cofactor>
</comment>
<dbReference type="GO" id="GO:0046872">
    <property type="term" value="F:metal ion binding"/>
    <property type="evidence" value="ECO:0007669"/>
    <property type="project" value="UniProtKB-KW"/>
</dbReference>
<keyword evidence="7" id="KW-0479">Metal-binding</keyword>
<proteinExistence type="inferred from homology"/>
<keyword evidence="6 13" id="KW-0812">Transmembrane</keyword>
<dbReference type="AlphaFoldDB" id="A0A352IY98"/>
<protein>
    <submittedName>
        <fullName evidence="15">Cytochrome B</fullName>
    </submittedName>
</protein>
<feature type="transmembrane region" description="Helical" evidence="13">
    <location>
        <begin position="48"/>
        <end position="69"/>
    </location>
</feature>
<dbReference type="PANTHER" id="PTHR30529">
    <property type="entry name" value="CYTOCHROME B561"/>
    <property type="match status" value="1"/>
</dbReference>
<dbReference type="GO" id="GO:0009055">
    <property type="term" value="F:electron transfer activity"/>
    <property type="evidence" value="ECO:0007669"/>
    <property type="project" value="InterPro"/>
</dbReference>
<keyword evidence="11 13" id="KW-0472">Membrane</keyword>
<evidence type="ECO:0000313" key="16">
    <source>
        <dbReference type="Proteomes" id="UP000263489"/>
    </source>
</evidence>
<evidence type="ECO:0000256" key="3">
    <source>
        <dbReference type="ARBA" id="ARBA00022448"/>
    </source>
</evidence>
<evidence type="ECO:0000256" key="2">
    <source>
        <dbReference type="ARBA" id="ARBA00004651"/>
    </source>
</evidence>
<dbReference type="Gene3D" id="1.20.950.20">
    <property type="entry name" value="Transmembrane di-heme cytochromes, Chain C"/>
    <property type="match status" value="1"/>
</dbReference>
<name>A0A352IY98_9GAMM</name>
<evidence type="ECO:0000256" key="5">
    <source>
        <dbReference type="ARBA" id="ARBA00022617"/>
    </source>
</evidence>
<organism evidence="15 16">
    <name type="scientific">Marinobacter adhaerens</name>
    <dbReference type="NCBI Taxonomy" id="1033846"/>
    <lineage>
        <taxon>Bacteria</taxon>
        <taxon>Pseudomonadati</taxon>
        <taxon>Pseudomonadota</taxon>
        <taxon>Gammaproteobacteria</taxon>
        <taxon>Pseudomonadales</taxon>
        <taxon>Marinobacteraceae</taxon>
        <taxon>Marinobacter</taxon>
    </lineage>
</organism>
<evidence type="ECO:0000256" key="9">
    <source>
        <dbReference type="ARBA" id="ARBA00022989"/>
    </source>
</evidence>
<feature type="transmembrane region" description="Helical" evidence="13">
    <location>
        <begin position="90"/>
        <end position="108"/>
    </location>
</feature>
<dbReference type="Proteomes" id="UP000263489">
    <property type="component" value="Unassembled WGS sequence"/>
</dbReference>
<keyword evidence="10" id="KW-0408">Iron</keyword>
<comment type="caution">
    <text evidence="15">The sequence shown here is derived from an EMBL/GenBank/DDBJ whole genome shotgun (WGS) entry which is preliminary data.</text>
</comment>
<evidence type="ECO:0000256" key="10">
    <source>
        <dbReference type="ARBA" id="ARBA00023004"/>
    </source>
</evidence>
<accession>A0A352IY98</accession>
<dbReference type="InterPro" id="IPR052168">
    <property type="entry name" value="Cytochrome_b561_oxidase"/>
</dbReference>
<evidence type="ECO:0000256" key="6">
    <source>
        <dbReference type="ARBA" id="ARBA00022692"/>
    </source>
</evidence>
<keyword evidence="4" id="KW-1003">Cell membrane</keyword>
<feature type="domain" description="Cytochrome b561 bacterial/Ni-hydrogenase" evidence="14">
    <location>
        <begin position="8"/>
        <end position="172"/>
    </location>
</feature>
<dbReference type="SUPFAM" id="SSF81342">
    <property type="entry name" value="Transmembrane di-heme cytochromes"/>
    <property type="match status" value="1"/>
</dbReference>
<dbReference type="Pfam" id="PF01292">
    <property type="entry name" value="Ni_hydr_CYTB"/>
    <property type="match status" value="1"/>
</dbReference>
<evidence type="ECO:0000256" key="4">
    <source>
        <dbReference type="ARBA" id="ARBA00022475"/>
    </source>
</evidence>
<dbReference type="PANTHER" id="PTHR30529:SF1">
    <property type="entry name" value="CYTOCHROME B561 HOMOLOG 2"/>
    <property type="match status" value="1"/>
</dbReference>
<dbReference type="InterPro" id="IPR016174">
    <property type="entry name" value="Di-haem_cyt_TM"/>
</dbReference>
<keyword evidence="8" id="KW-0249">Electron transport</keyword>
<gene>
    <name evidence="15" type="ORF">DC045_19425</name>
</gene>
<evidence type="ECO:0000256" key="11">
    <source>
        <dbReference type="ARBA" id="ARBA00023136"/>
    </source>
</evidence>
<comment type="subcellular location">
    <subcellularLocation>
        <location evidence="2">Cell membrane</location>
        <topology evidence="2">Multi-pass membrane protein</topology>
    </subcellularLocation>
</comment>
<feature type="transmembrane region" description="Helical" evidence="13">
    <location>
        <begin position="7"/>
        <end position="28"/>
    </location>
</feature>
<dbReference type="EMBL" id="DNNA01000300">
    <property type="protein sequence ID" value="HBC36431.1"/>
    <property type="molecule type" value="Genomic_DNA"/>
</dbReference>
<reference evidence="15 16" key="1">
    <citation type="journal article" date="2018" name="Nat. Biotechnol.">
        <title>A standardized bacterial taxonomy based on genome phylogeny substantially revises the tree of life.</title>
        <authorList>
            <person name="Parks D.H."/>
            <person name="Chuvochina M."/>
            <person name="Waite D.W."/>
            <person name="Rinke C."/>
            <person name="Skarshewski A."/>
            <person name="Chaumeil P.A."/>
            <person name="Hugenholtz P."/>
        </authorList>
    </citation>
    <scope>NUCLEOTIDE SEQUENCE [LARGE SCALE GENOMIC DNA]</scope>
    <source>
        <strain evidence="15">UBA9380</strain>
    </source>
</reference>
<evidence type="ECO:0000259" key="14">
    <source>
        <dbReference type="Pfam" id="PF01292"/>
    </source>
</evidence>
<dbReference type="GO" id="GO:0020037">
    <property type="term" value="F:heme binding"/>
    <property type="evidence" value="ECO:0007669"/>
    <property type="project" value="TreeGrafter"/>
</dbReference>
<evidence type="ECO:0000256" key="12">
    <source>
        <dbReference type="ARBA" id="ARBA00037975"/>
    </source>
</evidence>
<sequence length="172" mass="18826">MKDSRESYGTLSKSLHWLMAVLIGWQFLKFGDRIADGEHWVGETLVPWHVSIGTLLLALIVLRMVWTFSQRGQRPQHEDPPGRLVKIGHGLLYAAMLLLPVTGILILLGGGYGLNAFGMQLIAKGDKIAWASTIGGIHSTLAWALAVLVIGHIGMALYHQHVKGDGTLSRMV</sequence>
<keyword evidence="3" id="KW-0813">Transport</keyword>
<keyword evidence="5" id="KW-0349">Heme</keyword>
<dbReference type="GO" id="GO:0005886">
    <property type="term" value="C:plasma membrane"/>
    <property type="evidence" value="ECO:0007669"/>
    <property type="project" value="UniProtKB-SubCell"/>
</dbReference>